<dbReference type="KEGG" id="kpe:KPK_5139"/>
<dbReference type="BioCyc" id="KPNE507522:GI0B-5112-MONOMER"/>
<evidence type="ECO:0000313" key="1">
    <source>
        <dbReference type="EMBL" id="ACI09886.1"/>
    </source>
</evidence>
<dbReference type="EMBL" id="CP000964">
    <property type="protein sequence ID" value="ACI09886.1"/>
    <property type="molecule type" value="Genomic_DNA"/>
</dbReference>
<proteinExistence type="predicted"/>
<organism evidence="1 2">
    <name type="scientific">Klebsiella variicola (strain 342)</name>
    <name type="common">Klebsiella pneumoniae</name>
    <dbReference type="NCBI Taxonomy" id="507522"/>
    <lineage>
        <taxon>Bacteria</taxon>
        <taxon>Pseudomonadati</taxon>
        <taxon>Pseudomonadota</taxon>
        <taxon>Gammaproteobacteria</taxon>
        <taxon>Enterobacterales</taxon>
        <taxon>Enterobacteriaceae</taxon>
        <taxon>Klebsiella/Raoultella group</taxon>
        <taxon>Klebsiella</taxon>
        <taxon>Klebsiella pneumoniae complex</taxon>
    </lineage>
</organism>
<protein>
    <submittedName>
        <fullName evidence="1">Uncharacterized protein</fullName>
    </submittedName>
</protein>
<sequence>MGDAGPNAVYRLVQREMGVAISRFKGKIKKNFYLCASAQKAALSANAS</sequence>
<name>B5Y370_KLEV3</name>
<dbReference type="AlphaFoldDB" id="B5Y370"/>
<dbReference type="Proteomes" id="UP000001734">
    <property type="component" value="Chromosome"/>
</dbReference>
<gene>
    <name evidence="1" type="ordered locus">KPK_5139</name>
</gene>
<dbReference type="HOGENOM" id="CLU_3153895_0_0_6"/>
<evidence type="ECO:0000313" key="2">
    <source>
        <dbReference type="Proteomes" id="UP000001734"/>
    </source>
</evidence>
<reference evidence="1 2" key="1">
    <citation type="journal article" date="2008" name="PLoS Genet.">
        <title>Complete genome sequence of the N2-fixing broad host range endophyte Klebsiella pneumoniae 342 and virulence predictions verified in mice.</title>
        <authorList>
            <person name="Fouts D.E."/>
            <person name="Tyler H.L."/>
            <person name="DeBoy R.T."/>
            <person name="Daugherty S."/>
            <person name="Ren Q."/>
            <person name="Badger J.H."/>
            <person name="Durkin A.S."/>
            <person name="Huot H."/>
            <person name="Shrivastava S."/>
            <person name="Kothari S."/>
            <person name="Dodson R.J."/>
            <person name="Mohamoud Y."/>
            <person name="Khouri H."/>
            <person name="Roesch L.F."/>
            <person name="Krogfelt K.A."/>
            <person name="Struve C."/>
            <person name="Triplett E.W."/>
            <person name="Methe B.A."/>
        </authorList>
    </citation>
    <scope>NUCLEOTIDE SEQUENCE [LARGE SCALE GENOMIC DNA]</scope>
    <source>
        <strain evidence="1 2">342</strain>
    </source>
</reference>
<accession>B5Y370</accession>